<dbReference type="KEGG" id="dgr:6560249"/>
<dbReference type="AlphaFoldDB" id="B4J5R7"/>
<dbReference type="PANTHER" id="PTHR21112:SF0">
    <property type="entry name" value="CHEMOSENSORY PROTEIN A 29A-RELATED"/>
    <property type="match status" value="1"/>
</dbReference>
<dbReference type="InParanoid" id="B4J5R7"/>
<organism evidence="3">
    <name type="scientific">Drosophila grimshawi</name>
    <name type="common">Hawaiian fruit fly</name>
    <name type="synonym">Idiomyia grimshawi</name>
    <dbReference type="NCBI Taxonomy" id="7222"/>
    <lineage>
        <taxon>Eukaryota</taxon>
        <taxon>Metazoa</taxon>
        <taxon>Ecdysozoa</taxon>
        <taxon>Arthropoda</taxon>
        <taxon>Hexapoda</taxon>
        <taxon>Insecta</taxon>
        <taxon>Pterygota</taxon>
        <taxon>Neoptera</taxon>
        <taxon>Endopterygota</taxon>
        <taxon>Diptera</taxon>
        <taxon>Brachycera</taxon>
        <taxon>Muscomorpha</taxon>
        <taxon>Ephydroidea</taxon>
        <taxon>Drosophilidae</taxon>
        <taxon>Drosophila</taxon>
        <taxon>Hawaiian Drosophila</taxon>
    </lineage>
</organism>
<dbReference type="PhylomeDB" id="B4J5R7"/>
<protein>
    <submittedName>
        <fullName evidence="2">GH21657</fullName>
    </submittedName>
</protein>
<dbReference type="InterPro" id="IPR010512">
    <property type="entry name" value="DUF1091"/>
</dbReference>
<accession>B4J5R7</accession>
<proteinExistence type="predicted"/>
<dbReference type="HOGENOM" id="CLU_125152_0_0_1"/>
<dbReference type="OMA" id="QKPFSEF"/>
<reference evidence="2 3" key="1">
    <citation type="journal article" date="2007" name="Nature">
        <title>Evolution of genes and genomes on the Drosophila phylogeny.</title>
        <authorList>
            <consortium name="Drosophila 12 Genomes Consortium"/>
            <person name="Clark A.G."/>
            <person name="Eisen M.B."/>
            <person name="Smith D.R."/>
            <person name="Bergman C.M."/>
            <person name="Oliver B."/>
            <person name="Markow T.A."/>
            <person name="Kaufman T.C."/>
            <person name="Kellis M."/>
            <person name="Gelbart W."/>
            <person name="Iyer V.N."/>
            <person name="Pollard D.A."/>
            <person name="Sackton T.B."/>
            <person name="Larracuente A.M."/>
            <person name="Singh N.D."/>
            <person name="Abad J.P."/>
            <person name="Abt D.N."/>
            <person name="Adryan B."/>
            <person name="Aguade M."/>
            <person name="Akashi H."/>
            <person name="Anderson W.W."/>
            <person name="Aquadro C.F."/>
            <person name="Ardell D.H."/>
            <person name="Arguello R."/>
            <person name="Artieri C.G."/>
            <person name="Barbash D.A."/>
            <person name="Barker D."/>
            <person name="Barsanti P."/>
            <person name="Batterham P."/>
            <person name="Batzoglou S."/>
            <person name="Begun D."/>
            <person name="Bhutkar A."/>
            <person name="Blanco E."/>
            <person name="Bosak S.A."/>
            <person name="Bradley R.K."/>
            <person name="Brand A.D."/>
            <person name="Brent M.R."/>
            <person name="Brooks A.N."/>
            <person name="Brown R.H."/>
            <person name="Butlin R.K."/>
            <person name="Caggese C."/>
            <person name="Calvi B.R."/>
            <person name="Bernardo de Carvalho A."/>
            <person name="Caspi A."/>
            <person name="Castrezana S."/>
            <person name="Celniker S.E."/>
            <person name="Chang J.L."/>
            <person name="Chapple C."/>
            <person name="Chatterji S."/>
            <person name="Chinwalla A."/>
            <person name="Civetta A."/>
            <person name="Clifton S.W."/>
            <person name="Comeron J.M."/>
            <person name="Costello J.C."/>
            <person name="Coyne J.A."/>
            <person name="Daub J."/>
            <person name="David R.G."/>
            <person name="Delcher A.L."/>
            <person name="Delehaunty K."/>
            <person name="Do C.B."/>
            <person name="Ebling H."/>
            <person name="Edwards K."/>
            <person name="Eickbush T."/>
            <person name="Evans J.D."/>
            <person name="Filipski A."/>
            <person name="Findeiss S."/>
            <person name="Freyhult E."/>
            <person name="Fulton L."/>
            <person name="Fulton R."/>
            <person name="Garcia A.C."/>
            <person name="Gardiner A."/>
            <person name="Garfield D.A."/>
            <person name="Garvin B.E."/>
            <person name="Gibson G."/>
            <person name="Gilbert D."/>
            <person name="Gnerre S."/>
            <person name="Godfrey J."/>
            <person name="Good R."/>
            <person name="Gotea V."/>
            <person name="Gravely B."/>
            <person name="Greenberg A.J."/>
            <person name="Griffiths-Jones S."/>
            <person name="Gross S."/>
            <person name="Guigo R."/>
            <person name="Gustafson E.A."/>
            <person name="Haerty W."/>
            <person name="Hahn M.W."/>
            <person name="Halligan D.L."/>
            <person name="Halpern A.L."/>
            <person name="Halter G.M."/>
            <person name="Han M.V."/>
            <person name="Heger A."/>
            <person name="Hillier L."/>
            <person name="Hinrichs A.S."/>
            <person name="Holmes I."/>
            <person name="Hoskins R.A."/>
            <person name="Hubisz M.J."/>
            <person name="Hultmark D."/>
            <person name="Huntley M.A."/>
            <person name="Jaffe D.B."/>
            <person name="Jagadeeshan S."/>
            <person name="Jeck W.R."/>
            <person name="Johnson J."/>
            <person name="Jones C.D."/>
            <person name="Jordan W.C."/>
            <person name="Karpen G.H."/>
            <person name="Kataoka E."/>
            <person name="Keightley P.D."/>
            <person name="Kheradpour P."/>
            <person name="Kirkness E.F."/>
            <person name="Koerich L.B."/>
            <person name="Kristiansen K."/>
            <person name="Kudrna D."/>
            <person name="Kulathinal R.J."/>
            <person name="Kumar S."/>
            <person name="Kwok R."/>
            <person name="Lander E."/>
            <person name="Langley C.H."/>
            <person name="Lapoint R."/>
            <person name="Lazzaro B.P."/>
            <person name="Lee S.J."/>
            <person name="Levesque L."/>
            <person name="Li R."/>
            <person name="Lin C.F."/>
            <person name="Lin M.F."/>
            <person name="Lindblad-Toh K."/>
            <person name="Llopart A."/>
            <person name="Long M."/>
            <person name="Low L."/>
            <person name="Lozovsky E."/>
            <person name="Lu J."/>
            <person name="Luo M."/>
            <person name="Machado C.A."/>
            <person name="Makalowski W."/>
            <person name="Marzo M."/>
            <person name="Matsuda M."/>
            <person name="Matzkin L."/>
            <person name="McAllister B."/>
            <person name="McBride C.S."/>
            <person name="McKernan B."/>
            <person name="McKernan K."/>
            <person name="Mendez-Lago M."/>
            <person name="Minx P."/>
            <person name="Mollenhauer M.U."/>
            <person name="Montooth K."/>
            <person name="Mount S.M."/>
            <person name="Mu X."/>
            <person name="Myers E."/>
            <person name="Negre B."/>
            <person name="Newfeld S."/>
            <person name="Nielsen R."/>
            <person name="Noor M.A."/>
            <person name="O'Grady P."/>
            <person name="Pachter L."/>
            <person name="Papaceit M."/>
            <person name="Parisi M.J."/>
            <person name="Parisi M."/>
            <person name="Parts L."/>
            <person name="Pedersen J.S."/>
            <person name="Pesole G."/>
            <person name="Phillippy A.M."/>
            <person name="Ponting C.P."/>
            <person name="Pop M."/>
            <person name="Porcelli D."/>
            <person name="Powell J.R."/>
            <person name="Prohaska S."/>
            <person name="Pruitt K."/>
            <person name="Puig M."/>
            <person name="Quesneville H."/>
            <person name="Ram K.R."/>
            <person name="Rand D."/>
            <person name="Rasmussen M.D."/>
            <person name="Reed L.K."/>
            <person name="Reenan R."/>
            <person name="Reily A."/>
            <person name="Remington K.A."/>
            <person name="Rieger T.T."/>
            <person name="Ritchie M.G."/>
            <person name="Robin C."/>
            <person name="Rogers Y.H."/>
            <person name="Rohde C."/>
            <person name="Rozas J."/>
            <person name="Rubenfield M.J."/>
            <person name="Ruiz A."/>
            <person name="Russo S."/>
            <person name="Salzberg S.L."/>
            <person name="Sanchez-Gracia A."/>
            <person name="Saranga D.J."/>
            <person name="Sato H."/>
            <person name="Schaeffer S.W."/>
            <person name="Schatz M.C."/>
            <person name="Schlenke T."/>
            <person name="Schwartz R."/>
            <person name="Segarra C."/>
            <person name="Singh R.S."/>
            <person name="Sirot L."/>
            <person name="Sirota M."/>
            <person name="Sisneros N.B."/>
            <person name="Smith C.D."/>
            <person name="Smith T.F."/>
            <person name="Spieth J."/>
            <person name="Stage D.E."/>
            <person name="Stark A."/>
            <person name="Stephan W."/>
            <person name="Strausberg R.L."/>
            <person name="Strempel S."/>
            <person name="Sturgill D."/>
            <person name="Sutton G."/>
            <person name="Sutton G.G."/>
            <person name="Tao W."/>
            <person name="Teichmann S."/>
            <person name="Tobari Y.N."/>
            <person name="Tomimura Y."/>
            <person name="Tsolas J.M."/>
            <person name="Valente V.L."/>
            <person name="Venter E."/>
            <person name="Venter J.C."/>
            <person name="Vicario S."/>
            <person name="Vieira F.G."/>
            <person name="Vilella A.J."/>
            <person name="Villasante A."/>
            <person name="Walenz B."/>
            <person name="Wang J."/>
            <person name="Wasserman M."/>
            <person name="Watts T."/>
            <person name="Wilson D."/>
            <person name="Wilson R.K."/>
            <person name="Wing R.A."/>
            <person name="Wolfner M.F."/>
            <person name="Wong A."/>
            <person name="Wong G.K."/>
            <person name="Wu C.I."/>
            <person name="Wu G."/>
            <person name="Yamamoto D."/>
            <person name="Yang H.P."/>
            <person name="Yang S.P."/>
            <person name="Yorke J.A."/>
            <person name="Yoshida K."/>
            <person name="Zdobnov E."/>
            <person name="Zhang P."/>
            <person name="Zhang Y."/>
            <person name="Zimin A.V."/>
            <person name="Baldwin J."/>
            <person name="Abdouelleil A."/>
            <person name="Abdulkadir J."/>
            <person name="Abebe A."/>
            <person name="Abera B."/>
            <person name="Abreu J."/>
            <person name="Acer S.C."/>
            <person name="Aftuck L."/>
            <person name="Alexander A."/>
            <person name="An P."/>
            <person name="Anderson E."/>
            <person name="Anderson S."/>
            <person name="Arachi H."/>
            <person name="Azer M."/>
            <person name="Bachantsang P."/>
            <person name="Barry A."/>
            <person name="Bayul T."/>
            <person name="Berlin A."/>
            <person name="Bessette D."/>
            <person name="Bloom T."/>
            <person name="Blye J."/>
            <person name="Boguslavskiy L."/>
            <person name="Bonnet C."/>
            <person name="Boukhgalter B."/>
            <person name="Bourzgui I."/>
            <person name="Brown A."/>
            <person name="Cahill P."/>
            <person name="Channer S."/>
            <person name="Cheshatsang Y."/>
            <person name="Chuda L."/>
            <person name="Citroen M."/>
            <person name="Collymore A."/>
            <person name="Cooke P."/>
            <person name="Costello M."/>
            <person name="D'Aco K."/>
            <person name="Daza R."/>
            <person name="De Haan G."/>
            <person name="DeGray S."/>
            <person name="DeMaso C."/>
            <person name="Dhargay N."/>
            <person name="Dooley K."/>
            <person name="Dooley E."/>
            <person name="Doricent M."/>
            <person name="Dorje P."/>
            <person name="Dorjee K."/>
            <person name="Dupes A."/>
            <person name="Elong R."/>
            <person name="Falk J."/>
            <person name="Farina A."/>
            <person name="Faro S."/>
            <person name="Ferguson D."/>
            <person name="Fisher S."/>
            <person name="Foley C.D."/>
            <person name="Franke A."/>
            <person name="Friedrich D."/>
            <person name="Gadbois L."/>
            <person name="Gearin G."/>
            <person name="Gearin C.R."/>
            <person name="Giannoukos G."/>
            <person name="Goode T."/>
            <person name="Graham J."/>
            <person name="Grandbois E."/>
            <person name="Grewal S."/>
            <person name="Gyaltsen K."/>
            <person name="Hafez N."/>
            <person name="Hagos B."/>
            <person name="Hall J."/>
            <person name="Henson C."/>
            <person name="Hollinger A."/>
            <person name="Honan T."/>
            <person name="Huard M.D."/>
            <person name="Hughes L."/>
            <person name="Hurhula B."/>
            <person name="Husby M.E."/>
            <person name="Kamat A."/>
            <person name="Kanga B."/>
            <person name="Kashin S."/>
            <person name="Khazanovich D."/>
            <person name="Kisner P."/>
            <person name="Lance K."/>
            <person name="Lara M."/>
            <person name="Lee W."/>
            <person name="Lennon N."/>
            <person name="Letendre F."/>
            <person name="LeVine R."/>
            <person name="Lipovsky A."/>
            <person name="Liu X."/>
            <person name="Liu J."/>
            <person name="Liu S."/>
            <person name="Lokyitsang T."/>
            <person name="Lokyitsang Y."/>
            <person name="Lubonja R."/>
            <person name="Lui A."/>
            <person name="MacDonald P."/>
            <person name="Magnisalis V."/>
            <person name="Maru K."/>
            <person name="Matthews C."/>
            <person name="McCusker W."/>
            <person name="McDonough S."/>
            <person name="Mehta T."/>
            <person name="Meldrim J."/>
            <person name="Meneus L."/>
            <person name="Mihai O."/>
            <person name="Mihalev A."/>
            <person name="Mihova T."/>
            <person name="Mittelman R."/>
            <person name="Mlenga V."/>
            <person name="Montmayeur A."/>
            <person name="Mulrain L."/>
            <person name="Navidi A."/>
            <person name="Naylor J."/>
            <person name="Negash T."/>
            <person name="Nguyen T."/>
            <person name="Nguyen N."/>
            <person name="Nicol R."/>
            <person name="Norbu C."/>
            <person name="Norbu N."/>
            <person name="Novod N."/>
            <person name="O'Neill B."/>
            <person name="Osman S."/>
            <person name="Markiewicz E."/>
            <person name="Oyono O.L."/>
            <person name="Patti C."/>
            <person name="Phunkhang P."/>
            <person name="Pierre F."/>
            <person name="Priest M."/>
            <person name="Raghuraman S."/>
            <person name="Rege F."/>
            <person name="Reyes R."/>
            <person name="Rise C."/>
            <person name="Rogov P."/>
            <person name="Ross K."/>
            <person name="Ryan E."/>
            <person name="Settipalli S."/>
            <person name="Shea T."/>
            <person name="Sherpa N."/>
            <person name="Shi L."/>
            <person name="Shih D."/>
            <person name="Sparrow T."/>
            <person name="Spaulding J."/>
            <person name="Stalker J."/>
            <person name="Stange-Thomann N."/>
            <person name="Stavropoulos S."/>
            <person name="Stone C."/>
            <person name="Strader C."/>
            <person name="Tesfaye S."/>
            <person name="Thomson T."/>
            <person name="Thoulutsang Y."/>
            <person name="Thoulutsang D."/>
            <person name="Topham K."/>
            <person name="Topping I."/>
            <person name="Tsamla T."/>
            <person name="Vassiliev H."/>
            <person name="Vo A."/>
            <person name="Wangchuk T."/>
            <person name="Wangdi T."/>
            <person name="Weiand M."/>
            <person name="Wilkinson J."/>
            <person name="Wilson A."/>
            <person name="Yadav S."/>
            <person name="Young G."/>
            <person name="Yu Q."/>
            <person name="Zembek L."/>
            <person name="Zhong D."/>
            <person name="Zimmer A."/>
            <person name="Zwirko Z."/>
            <person name="Jaffe D.B."/>
            <person name="Alvarez P."/>
            <person name="Brockman W."/>
            <person name="Butler J."/>
            <person name="Chin C."/>
            <person name="Gnerre S."/>
            <person name="Grabherr M."/>
            <person name="Kleber M."/>
            <person name="Mauceli E."/>
            <person name="MacCallum I."/>
        </authorList>
    </citation>
    <scope>NUCLEOTIDE SEQUENCE [LARGE SCALE GENOMIC DNA]</scope>
    <source>
        <strain evidence="3">Tucson 15287-2541.00</strain>
    </source>
</reference>
<dbReference type="EMBL" id="CH916367">
    <property type="protein sequence ID" value="EDW01843.1"/>
    <property type="molecule type" value="Genomic_DNA"/>
</dbReference>
<dbReference type="PANTHER" id="PTHR21112">
    <property type="entry name" value="CHEMOSENSORY PROTEIN A 29A-RELATED"/>
    <property type="match status" value="1"/>
</dbReference>
<dbReference type="Proteomes" id="UP000001070">
    <property type="component" value="Unassembled WGS sequence"/>
</dbReference>
<dbReference type="Pfam" id="PF06477">
    <property type="entry name" value="DUF1091"/>
    <property type="match status" value="1"/>
</dbReference>
<evidence type="ECO:0000313" key="2">
    <source>
        <dbReference type="EMBL" id="EDW01843.1"/>
    </source>
</evidence>
<feature type="chain" id="PRO_5002811492" evidence="1">
    <location>
        <begin position="21"/>
        <end position="185"/>
    </location>
</feature>
<keyword evidence="3" id="KW-1185">Reference proteome</keyword>
<dbReference type="OrthoDB" id="8043478at2759"/>
<name>B4J5R7_DROGR</name>
<gene>
    <name evidence="2" type="primary">Dgri\GH21657</name>
    <name evidence="2" type="ORF">Dgri_GH21657</name>
</gene>
<dbReference type="eggNOG" id="ENOG502TBEJ">
    <property type="taxonomic scope" value="Eukaryota"/>
</dbReference>
<feature type="signal peptide" evidence="1">
    <location>
        <begin position="1"/>
        <end position="20"/>
    </location>
</feature>
<evidence type="ECO:0000313" key="3">
    <source>
        <dbReference type="Proteomes" id="UP000001070"/>
    </source>
</evidence>
<sequence>MFSRLLLSSITLLLFNGCSGARNWDYEPLSIETYSSDDSKAKFEAWVERDGRNHVFSAELTISYEMDERTMIQGTLYSSYSGYEDDYKPLPWSIENQTFQQFVIDFYTNVSYANLKPCSNLPEPANAYPFPMGTYTFTKCEVSGEGLPEIMAEGYYKIVLSSTGQVDVGFTGIARVTTKSDWRYY</sequence>
<keyword evidence="1" id="KW-0732">Signal</keyword>
<evidence type="ECO:0000256" key="1">
    <source>
        <dbReference type="SAM" id="SignalP"/>
    </source>
</evidence>